<name>A0ACC0C2Y9_CATRO</name>
<keyword evidence="2" id="KW-1185">Reference proteome</keyword>
<gene>
    <name evidence="1" type="ORF">M9H77_10260</name>
</gene>
<comment type="caution">
    <text evidence="1">The sequence shown here is derived from an EMBL/GenBank/DDBJ whole genome shotgun (WGS) entry which is preliminary data.</text>
</comment>
<dbReference type="EMBL" id="CM044702">
    <property type="protein sequence ID" value="KAI5679310.1"/>
    <property type="molecule type" value="Genomic_DNA"/>
</dbReference>
<dbReference type="Proteomes" id="UP001060085">
    <property type="component" value="Linkage Group LG02"/>
</dbReference>
<evidence type="ECO:0000313" key="1">
    <source>
        <dbReference type="EMBL" id="KAI5679310.1"/>
    </source>
</evidence>
<evidence type="ECO:0000313" key="2">
    <source>
        <dbReference type="Proteomes" id="UP001060085"/>
    </source>
</evidence>
<proteinExistence type="predicted"/>
<accession>A0ACC0C2Y9</accession>
<organism evidence="1 2">
    <name type="scientific">Catharanthus roseus</name>
    <name type="common">Madagascar periwinkle</name>
    <name type="synonym">Vinca rosea</name>
    <dbReference type="NCBI Taxonomy" id="4058"/>
    <lineage>
        <taxon>Eukaryota</taxon>
        <taxon>Viridiplantae</taxon>
        <taxon>Streptophyta</taxon>
        <taxon>Embryophyta</taxon>
        <taxon>Tracheophyta</taxon>
        <taxon>Spermatophyta</taxon>
        <taxon>Magnoliopsida</taxon>
        <taxon>eudicotyledons</taxon>
        <taxon>Gunneridae</taxon>
        <taxon>Pentapetalae</taxon>
        <taxon>asterids</taxon>
        <taxon>lamiids</taxon>
        <taxon>Gentianales</taxon>
        <taxon>Apocynaceae</taxon>
        <taxon>Rauvolfioideae</taxon>
        <taxon>Vinceae</taxon>
        <taxon>Catharanthinae</taxon>
        <taxon>Catharanthus</taxon>
    </lineage>
</organism>
<sequence>MELKHIGLLFLACSGLFSLTQFALSTIKWLWCTFFRLPKTLKEYGSWALITGATDGIGKALAFELASRGINVVLVGRNPSKLEDVCNDIKRIHGDNVVLKSVVLDFAKSSGEEIAEAIKQAVKGLDIGILINNVGLAYPYAKFFHEVDTEMVENLLKVNIEAMTWVTSSVLPGMLEKKKGAIINIGSGSSELSSYPLYTVYAACKAFVAMFSKCISLEYKQHGIDIQCQARPLKF</sequence>
<reference evidence="2" key="1">
    <citation type="journal article" date="2023" name="Nat. Plants">
        <title>Single-cell RNA sequencing provides a high-resolution roadmap for understanding the multicellular compartmentation of specialized metabolism.</title>
        <authorList>
            <person name="Sun S."/>
            <person name="Shen X."/>
            <person name="Li Y."/>
            <person name="Li Y."/>
            <person name="Wang S."/>
            <person name="Li R."/>
            <person name="Zhang H."/>
            <person name="Shen G."/>
            <person name="Guo B."/>
            <person name="Wei J."/>
            <person name="Xu J."/>
            <person name="St-Pierre B."/>
            <person name="Chen S."/>
            <person name="Sun C."/>
        </authorList>
    </citation>
    <scope>NUCLEOTIDE SEQUENCE [LARGE SCALE GENOMIC DNA]</scope>
</reference>
<protein>
    <submittedName>
        <fullName evidence="1">Uncharacterized protein</fullName>
    </submittedName>
</protein>